<reference evidence="5 6" key="1">
    <citation type="submission" date="2018-12" db="EMBL/GenBank/DDBJ databases">
        <title>Genome sequencing of Prevotella sp. KCOM 3155 (= JS262).</title>
        <authorList>
            <person name="Kook J.-K."/>
            <person name="Park S.-N."/>
            <person name="Lim Y.K."/>
        </authorList>
    </citation>
    <scope>NUCLEOTIDE SEQUENCE [LARGE SCALE GENOMIC DNA]</scope>
    <source>
        <strain evidence="5 6">KCOM 3155</strain>
    </source>
</reference>
<evidence type="ECO:0000313" key="6">
    <source>
        <dbReference type="Proteomes" id="UP000278983"/>
    </source>
</evidence>
<dbReference type="OrthoDB" id="9805159at2"/>
<keyword evidence="3" id="KW-0732">Signal</keyword>
<dbReference type="EMBL" id="RYYU01000001">
    <property type="protein sequence ID" value="RUL59220.1"/>
    <property type="molecule type" value="Genomic_DNA"/>
</dbReference>
<dbReference type="SUPFAM" id="SSF51445">
    <property type="entry name" value="(Trans)glycosidases"/>
    <property type="match status" value="1"/>
</dbReference>
<evidence type="ECO:0000256" key="3">
    <source>
        <dbReference type="SAM" id="SignalP"/>
    </source>
</evidence>
<dbReference type="InterPro" id="IPR017853">
    <property type="entry name" value="GH"/>
</dbReference>
<keyword evidence="6" id="KW-1185">Reference proteome</keyword>
<dbReference type="Proteomes" id="UP000278983">
    <property type="component" value="Unassembled WGS sequence"/>
</dbReference>
<sequence length="664" mass="75544">MLRIFLSLLFVAAISTMNAASVKVSRIDPTDWYVGMKDPSLQLMVYGENIRETDVTTDYAGVSIDSVVRLDSPNYLLVYLNLKDAQPGTMKLKFTARKGGKTKGSFTASYQLKARDKAGEQRTGFSNSDVLYMLMPDRFASSGKYTTPQATAQLRKTLNDYVVDRSAPSLRHGGDLEGIRRHLDYFNELGVTALWLTPVLENNSPDNSLGYSTYHGYATTDYYRVDPRFGTNEEYRTLTDEAHRKGLKVVMDMIFNHCGFEHPWVADMPSNDWFNLHEWLKESKGTSNPQGTSFKQTSYKLTPVLDPYASEIDKSETTQGWFVPTMPDLNQDNPHVMKYLIQNSIWWIETVGIDGIRMDTYPYAYAEGMAQWMKSIDNEYPNFNVVGETWVTEPAYTAAWQKDSRLVDTTYNAKSASLSAERPNSYLKTVMDFSFFDRLSKAKNEETDGWWEGLNRIYNSFLYDYLYEDPDNVMAFIENHDTDRFLGNGCDTLSLKQALALLLTVRRIPQLYYGTEILMNGTKEVTDGDVRCDFPGGFPGDTRNAFTAEGRSAEENAMFNWLSRLLHWRRGNDIVTRGKMKHFIPHNGIYVVSREYNGRGVIVILNGTSKQQTLDAARYRELFAGLAPTDNNISVPTKDVITGKQVMFGNNISLSPRQTLILEY</sequence>
<feature type="signal peptide" evidence="3">
    <location>
        <begin position="1"/>
        <end position="19"/>
    </location>
</feature>
<dbReference type="Pfam" id="PF10438">
    <property type="entry name" value="Cyc-maltodext_C"/>
    <property type="match status" value="1"/>
</dbReference>
<dbReference type="AlphaFoldDB" id="A0A432LK78"/>
<protein>
    <submittedName>
        <fullName evidence="5">Alpha-amylase</fullName>
    </submittedName>
</protein>
<proteinExistence type="predicted"/>
<evidence type="ECO:0000259" key="4">
    <source>
        <dbReference type="SMART" id="SM00642"/>
    </source>
</evidence>
<dbReference type="Gene3D" id="2.60.40.1180">
    <property type="entry name" value="Golgi alpha-mannosidase II"/>
    <property type="match status" value="1"/>
</dbReference>
<feature type="chain" id="PRO_5019231100" evidence="3">
    <location>
        <begin position="20"/>
        <end position="664"/>
    </location>
</feature>
<comment type="caution">
    <text evidence="5">The sequence shown here is derived from an EMBL/GenBank/DDBJ whole genome shotgun (WGS) entry which is preliminary data.</text>
</comment>
<dbReference type="SUPFAM" id="SSF51011">
    <property type="entry name" value="Glycosyl hydrolase domain"/>
    <property type="match status" value="1"/>
</dbReference>
<dbReference type="Gene3D" id="3.20.20.80">
    <property type="entry name" value="Glycosidases"/>
    <property type="match status" value="1"/>
</dbReference>
<dbReference type="InterPro" id="IPR014756">
    <property type="entry name" value="Ig_E-set"/>
</dbReference>
<dbReference type="GO" id="GO:0005975">
    <property type="term" value="P:carbohydrate metabolic process"/>
    <property type="evidence" value="ECO:0007669"/>
    <property type="project" value="InterPro"/>
</dbReference>
<dbReference type="Pfam" id="PF00128">
    <property type="entry name" value="Alpha-amylase"/>
    <property type="match status" value="1"/>
</dbReference>
<dbReference type="InterPro" id="IPR015171">
    <property type="entry name" value="Cyc-maltodext_N"/>
</dbReference>
<dbReference type="InterPro" id="IPR019492">
    <property type="entry name" value="Cyclo-malto-dextrinase_C"/>
</dbReference>
<dbReference type="PANTHER" id="PTHR10357">
    <property type="entry name" value="ALPHA-AMYLASE FAMILY MEMBER"/>
    <property type="match status" value="1"/>
</dbReference>
<evidence type="ECO:0000256" key="1">
    <source>
        <dbReference type="ARBA" id="ARBA00022801"/>
    </source>
</evidence>
<dbReference type="Pfam" id="PF09087">
    <property type="entry name" value="Cyc-maltodext_N"/>
    <property type="match status" value="1"/>
</dbReference>
<dbReference type="SMART" id="SM00642">
    <property type="entry name" value="Aamy"/>
    <property type="match status" value="1"/>
</dbReference>
<dbReference type="GO" id="GO:0016798">
    <property type="term" value="F:hydrolase activity, acting on glycosyl bonds"/>
    <property type="evidence" value="ECO:0007669"/>
    <property type="project" value="UniProtKB-KW"/>
</dbReference>
<dbReference type="InterPro" id="IPR013780">
    <property type="entry name" value="Glyco_hydro_b"/>
</dbReference>
<dbReference type="SUPFAM" id="SSF81296">
    <property type="entry name" value="E set domains"/>
    <property type="match status" value="1"/>
</dbReference>
<dbReference type="CDD" id="cd11340">
    <property type="entry name" value="AmyAc_bac_CMD_like_3"/>
    <property type="match status" value="1"/>
</dbReference>
<evidence type="ECO:0000313" key="5">
    <source>
        <dbReference type="EMBL" id="RUL59220.1"/>
    </source>
</evidence>
<gene>
    <name evidence="5" type="ORF">EHV08_05245</name>
</gene>
<feature type="domain" description="Glycosyl hydrolase family 13 catalytic" evidence="4">
    <location>
        <begin position="133"/>
        <end position="569"/>
    </location>
</feature>
<dbReference type="InterPro" id="IPR013783">
    <property type="entry name" value="Ig-like_fold"/>
</dbReference>
<dbReference type="Gene3D" id="2.60.40.10">
    <property type="entry name" value="Immunoglobulins"/>
    <property type="match status" value="1"/>
</dbReference>
<accession>A0A432LK78</accession>
<keyword evidence="1" id="KW-0378">Hydrolase</keyword>
<dbReference type="RefSeq" id="WP_126678382.1">
    <property type="nucleotide sequence ID" value="NZ_RYYU01000001.1"/>
</dbReference>
<name>A0A432LK78_9BACT</name>
<keyword evidence="2" id="KW-0326">Glycosidase</keyword>
<dbReference type="PANTHER" id="PTHR10357:SF210">
    <property type="entry name" value="MALTODEXTRIN GLUCOSIDASE"/>
    <property type="match status" value="1"/>
</dbReference>
<organism evidence="5 6">
    <name type="scientific">Prevotella koreensis</name>
    <dbReference type="NCBI Taxonomy" id="2490854"/>
    <lineage>
        <taxon>Bacteria</taxon>
        <taxon>Pseudomonadati</taxon>
        <taxon>Bacteroidota</taxon>
        <taxon>Bacteroidia</taxon>
        <taxon>Bacteroidales</taxon>
        <taxon>Prevotellaceae</taxon>
        <taxon>Prevotella</taxon>
    </lineage>
</organism>
<dbReference type="InterPro" id="IPR006047">
    <property type="entry name" value="GH13_cat_dom"/>
</dbReference>
<evidence type="ECO:0000256" key="2">
    <source>
        <dbReference type="ARBA" id="ARBA00023295"/>
    </source>
</evidence>